<evidence type="ECO:0000256" key="10">
    <source>
        <dbReference type="ARBA" id="ARBA00022989"/>
    </source>
</evidence>
<dbReference type="GO" id="GO:0000156">
    <property type="term" value="F:phosphorelay response regulator activity"/>
    <property type="evidence" value="ECO:0007669"/>
    <property type="project" value="TreeGrafter"/>
</dbReference>
<dbReference type="InterPro" id="IPR035965">
    <property type="entry name" value="PAS-like_dom_sf"/>
</dbReference>
<evidence type="ECO:0000313" key="19">
    <source>
        <dbReference type="EMBL" id="MXY92844.1"/>
    </source>
</evidence>
<dbReference type="SMART" id="SM00091">
    <property type="entry name" value="PAS"/>
    <property type="match status" value="1"/>
</dbReference>
<dbReference type="CDD" id="cd06225">
    <property type="entry name" value="HAMP"/>
    <property type="match status" value="1"/>
</dbReference>
<dbReference type="InterPro" id="IPR003594">
    <property type="entry name" value="HATPase_dom"/>
</dbReference>
<dbReference type="GO" id="GO:0030295">
    <property type="term" value="F:protein kinase activator activity"/>
    <property type="evidence" value="ECO:0007669"/>
    <property type="project" value="TreeGrafter"/>
</dbReference>
<reference evidence="19" key="1">
    <citation type="submission" date="2019-09" db="EMBL/GenBank/DDBJ databases">
        <title>Characterisation of the sponge microbiome using genome-centric metagenomics.</title>
        <authorList>
            <person name="Engelberts J.P."/>
            <person name="Robbins S.J."/>
            <person name="De Goeij J.M."/>
            <person name="Aranda M."/>
            <person name="Bell S.C."/>
            <person name="Webster N.S."/>
        </authorList>
    </citation>
    <scope>NUCLEOTIDE SEQUENCE</scope>
    <source>
        <strain evidence="19">SB0664_bin_27</strain>
    </source>
</reference>
<dbReference type="SUPFAM" id="SSF47384">
    <property type="entry name" value="Homodimeric domain of signal transducing histidine kinase"/>
    <property type="match status" value="1"/>
</dbReference>
<evidence type="ECO:0000256" key="8">
    <source>
        <dbReference type="ARBA" id="ARBA00022777"/>
    </source>
</evidence>
<proteinExistence type="predicted"/>
<dbReference type="InterPro" id="IPR004358">
    <property type="entry name" value="Sig_transdc_His_kin-like_C"/>
</dbReference>
<dbReference type="InterPro" id="IPR036097">
    <property type="entry name" value="HisK_dim/P_sf"/>
</dbReference>
<evidence type="ECO:0000256" key="1">
    <source>
        <dbReference type="ARBA" id="ARBA00000085"/>
    </source>
</evidence>
<evidence type="ECO:0000256" key="6">
    <source>
        <dbReference type="ARBA" id="ARBA00022692"/>
    </source>
</evidence>
<name>A0A6B0YP35_9CHLR</name>
<dbReference type="PRINTS" id="PR00344">
    <property type="entry name" value="BCTRLSENSOR"/>
</dbReference>
<keyword evidence="8 19" id="KW-0418">Kinase</keyword>
<keyword evidence="9" id="KW-0067">ATP-binding</keyword>
<dbReference type="SUPFAM" id="SSF55874">
    <property type="entry name" value="ATPase domain of HSP90 chaperone/DNA topoisomerase II/histidine kinase"/>
    <property type="match status" value="1"/>
</dbReference>
<dbReference type="PANTHER" id="PTHR42878:SF7">
    <property type="entry name" value="SENSOR HISTIDINE KINASE GLRK"/>
    <property type="match status" value="1"/>
</dbReference>
<dbReference type="Gene3D" id="6.10.340.10">
    <property type="match status" value="1"/>
</dbReference>
<evidence type="ECO:0000259" key="16">
    <source>
        <dbReference type="PROSITE" id="PS50109"/>
    </source>
</evidence>
<dbReference type="GO" id="GO:0016020">
    <property type="term" value="C:membrane"/>
    <property type="evidence" value="ECO:0007669"/>
    <property type="project" value="UniProtKB-SubCell"/>
</dbReference>
<dbReference type="GO" id="GO:0005524">
    <property type="term" value="F:ATP binding"/>
    <property type="evidence" value="ECO:0007669"/>
    <property type="project" value="UniProtKB-KW"/>
</dbReference>
<dbReference type="Gene3D" id="3.30.450.20">
    <property type="entry name" value="PAS domain"/>
    <property type="match status" value="1"/>
</dbReference>
<feature type="domain" description="PAS" evidence="17">
    <location>
        <begin position="274"/>
        <end position="315"/>
    </location>
</feature>
<dbReference type="SMART" id="SM00387">
    <property type="entry name" value="HATPase_c"/>
    <property type="match status" value="1"/>
</dbReference>
<evidence type="ECO:0000256" key="11">
    <source>
        <dbReference type="ARBA" id="ARBA00023012"/>
    </source>
</evidence>
<dbReference type="InterPro" id="IPR036890">
    <property type="entry name" value="HATPase_C_sf"/>
</dbReference>
<dbReference type="PROSITE" id="PS50109">
    <property type="entry name" value="HIS_KIN"/>
    <property type="match status" value="1"/>
</dbReference>
<evidence type="ECO:0000256" key="7">
    <source>
        <dbReference type="ARBA" id="ARBA00022741"/>
    </source>
</evidence>
<dbReference type="CDD" id="cd00075">
    <property type="entry name" value="HATPase"/>
    <property type="match status" value="1"/>
</dbReference>
<dbReference type="FunFam" id="3.30.565.10:FF:000006">
    <property type="entry name" value="Sensor histidine kinase WalK"/>
    <property type="match status" value="1"/>
</dbReference>
<comment type="caution">
    <text evidence="19">The sequence shown here is derived from an EMBL/GenBank/DDBJ whole genome shotgun (WGS) entry which is preliminary data.</text>
</comment>
<keyword evidence="13" id="KW-0175">Coiled coil</keyword>
<evidence type="ECO:0000259" key="18">
    <source>
        <dbReference type="PROSITE" id="PS50885"/>
    </source>
</evidence>
<evidence type="ECO:0000256" key="13">
    <source>
        <dbReference type="SAM" id="Coils"/>
    </source>
</evidence>
<evidence type="ECO:0000256" key="15">
    <source>
        <dbReference type="SAM" id="Phobius"/>
    </source>
</evidence>
<feature type="domain" description="HAMP" evidence="18">
    <location>
        <begin position="217"/>
        <end position="269"/>
    </location>
</feature>
<evidence type="ECO:0000259" key="17">
    <source>
        <dbReference type="PROSITE" id="PS50112"/>
    </source>
</evidence>
<dbReference type="Pfam" id="PF00672">
    <property type="entry name" value="HAMP"/>
    <property type="match status" value="1"/>
</dbReference>
<organism evidence="19">
    <name type="scientific">Caldilineaceae bacterium SB0664_bin_27</name>
    <dbReference type="NCBI Taxonomy" id="2605260"/>
    <lineage>
        <taxon>Bacteria</taxon>
        <taxon>Bacillati</taxon>
        <taxon>Chloroflexota</taxon>
        <taxon>Caldilineae</taxon>
        <taxon>Caldilineales</taxon>
        <taxon>Caldilineaceae</taxon>
    </lineage>
</organism>
<feature type="region of interest" description="Disordered" evidence="14">
    <location>
        <begin position="328"/>
        <end position="349"/>
    </location>
</feature>
<dbReference type="PANTHER" id="PTHR42878">
    <property type="entry name" value="TWO-COMPONENT HISTIDINE KINASE"/>
    <property type="match status" value="1"/>
</dbReference>
<comment type="subcellular location">
    <subcellularLocation>
        <location evidence="2">Membrane</location>
        <topology evidence="2">Multi-pass membrane protein</topology>
    </subcellularLocation>
</comment>
<dbReference type="InterPro" id="IPR005467">
    <property type="entry name" value="His_kinase_dom"/>
</dbReference>
<dbReference type="InterPro" id="IPR050351">
    <property type="entry name" value="BphY/WalK/GraS-like"/>
</dbReference>
<keyword evidence="5" id="KW-0808">Transferase</keyword>
<dbReference type="InterPro" id="IPR003660">
    <property type="entry name" value="HAMP_dom"/>
</dbReference>
<dbReference type="GO" id="GO:0000155">
    <property type="term" value="F:phosphorelay sensor kinase activity"/>
    <property type="evidence" value="ECO:0007669"/>
    <property type="project" value="InterPro"/>
</dbReference>
<dbReference type="SUPFAM" id="SSF55785">
    <property type="entry name" value="PYP-like sensor domain (PAS domain)"/>
    <property type="match status" value="1"/>
</dbReference>
<dbReference type="SUPFAM" id="SSF158472">
    <property type="entry name" value="HAMP domain-like"/>
    <property type="match status" value="1"/>
</dbReference>
<keyword evidence="12 15" id="KW-0472">Membrane</keyword>
<dbReference type="Pfam" id="PF13188">
    <property type="entry name" value="PAS_8"/>
    <property type="match status" value="1"/>
</dbReference>
<comment type="catalytic activity">
    <reaction evidence="1">
        <text>ATP + protein L-histidine = ADP + protein N-phospho-L-histidine.</text>
        <dbReference type="EC" id="2.7.13.3"/>
    </reaction>
</comment>
<feature type="transmembrane region" description="Helical" evidence="15">
    <location>
        <begin position="195"/>
        <end position="215"/>
    </location>
</feature>
<evidence type="ECO:0000256" key="4">
    <source>
        <dbReference type="ARBA" id="ARBA00022553"/>
    </source>
</evidence>
<accession>A0A6B0YP35</accession>
<evidence type="ECO:0000256" key="12">
    <source>
        <dbReference type="ARBA" id="ARBA00023136"/>
    </source>
</evidence>
<feature type="transmembrane region" description="Helical" evidence="15">
    <location>
        <begin position="20"/>
        <end position="39"/>
    </location>
</feature>
<dbReference type="GO" id="GO:0007234">
    <property type="term" value="P:osmosensory signaling via phosphorelay pathway"/>
    <property type="evidence" value="ECO:0007669"/>
    <property type="project" value="TreeGrafter"/>
</dbReference>
<evidence type="ECO:0000256" key="9">
    <source>
        <dbReference type="ARBA" id="ARBA00022840"/>
    </source>
</evidence>
<dbReference type="PROSITE" id="PS50885">
    <property type="entry name" value="HAMP"/>
    <property type="match status" value="1"/>
</dbReference>
<keyword evidence="4" id="KW-0597">Phosphoprotein</keyword>
<dbReference type="FunFam" id="1.10.287.130:FF:000001">
    <property type="entry name" value="Two-component sensor histidine kinase"/>
    <property type="match status" value="1"/>
</dbReference>
<keyword evidence="7" id="KW-0547">Nucleotide-binding</keyword>
<evidence type="ECO:0000256" key="2">
    <source>
        <dbReference type="ARBA" id="ARBA00004141"/>
    </source>
</evidence>
<evidence type="ECO:0000256" key="14">
    <source>
        <dbReference type="SAM" id="MobiDB-lite"/>
    </source>
</evidence>
<keyword evidence="6 15" id="KW-0812">Transmembrane</keyword>
<dbReference type="EC" id="2.7.13.3" evidence="3"/>
<dbReference type="Gene3D" id="1.10.287.130">
    <property type="match status" value="1"/>
</dbReference>
<dbReference type="SMART" id="SM00304">
    <property type="entry name" value="HAMP"/>
    <property type="match status" value="2"/>
</dbReference>
<dbReference type="InterPro" id="IPR000014">
    <property type="entry name" value="PAS"/>
</dbReference>
<dbReference type="Gene3D" id="3.30.565.10">
    <property type="entry name" value="Histidine kinase-like ATPase, C-terminal domain"/>
    <property type="match status" value="1"/>
</dbReference>
<sequence length="657" mass="72271">MSEPPQQMLGFRSIRWRITVPFCLFAAAVLAGIFFFSFIQVRQFHTDQLRHRLTVDALLLSGNLQLREGLAESLWQAGDVELARLVRAWGDQLDARVTVILADGTVLADSQMDPSNMAGQFDLPEVRAALNEGTGYSVRTSRAFGFEMLYAAAAVTPDSVDRANTDSRQQAEALGVLRVSAPSTEIEAALDPLRLAFAVVALLALAACVGFTLIVSEMTARPFRELIRVAARLAQGELEERIEPKGADEAGQLARSFNRMRDRLEAQVASVTRERERLISVLNNLVDGVFILDNEGRIRLFNPVAARMIGLETEEATDALSEIRHAAETDEGAASPSDTHAGGAVPQFNPRRLRGQPLAQVVRDHRIVETWQDCRQDGKQVESIFQWGNRTIRVIALPFVAGGSVGYIVLLQDMTELHRLERVRRDFVSNISHELRTPLASLRALTETLRDGALDDPAAAPRFLDSVETEVDALAQMVRELLELSRIESGQVPFRFQPVPVSETVLTPVERLQPLAARSDINLIVDLPAKLPRVYADAERIHQVVTNLVHNALKFSSAGGSVKVSADAETGSRHVTVSVNDTGIGVPAEDTDRIFERFFKTDRARASLGTGLGLAIAKHIVQAHGGRIWVNSVENRGSTFSFTLPVEPNGVRVRRKT</sequence>
<keyword evidence="11" id="KW-0902">Two-component regulatory system</keyword>
<dbReference type="CDD" id="cd00082">
    <property type="entry name" value="HisKA"/>
    <property type="match status" value="1"/>
</dbReference>
<dbReference type="SMART" id="SM00388">
    <property type="entry name" value="HisKA"/>
    <property type="match status" value="1"/>
</dbReference>
<feature type="coiled-coil region" evidence="13">
    <location>
        <begin position="254"/>
        <end position="281"/>
    </location>
</feature>
<keyword evidence="10 15" id="KW-1133">Transmembrane helix</keyword>
<dbReference type="Pfam" id="PF02518">
    <property type="entry name" value="HATPase_c"/>
    <property type="match status" value="1"/>
</dbReference>
<feature type="domain" description="Histidine kinase" evidence="16">
    <location>
        <begin position="430"/>
        <end position="648"/>
    </location>
</feature>
<dbReference type="AlphaFoldDB" id="A0A6B0YP35"/>
<protein>
    <recommendedName>
        <fullName evidence="3">histidine kinase</fullName>
        <ecNumber evidence="3">2.7.13.3</ecNumber>
    </recommendedName>
</protein>
<dbReference type="InterPro" id="IPR003661">
    <property type="entry name" value="HisK_dim/P_dom"/>
</dbReference>
<dbReference type="Pfam" id="PF00512">
    <property type="entry name" value="HisKA"/>
    <property type="match status" value="1"/>
</dbReference>
<dbReference type="PROSITE" id="PS50112">
    <property type="entry name" value="PAS"/>
    <property type="match status" value="1"/>
</dbReference>
<dbReference type="EMBL" id="VXRG01000045">
    <property type="protein sequence ID" value="MXY92844.1"/>
    <property type="molecule type" value="Genomic_DNA"/>
</dbReference>
<gene>
    <name evidence="19" type="ORF">F4Y42_05270</name>
</gene>
<evidence type="ECO:0000256" key="5">
    <source>
        <dbReference type="ARBA" id="ARBA00022679"/>
    </source>
</evidence>
<evidence type="ECO:0000256" key="3">
    <source>
        <dbReference type="ARBA" id="ARBA00012438"/>
    </source>
</evidence>